<evidence type="ECO:0000256" key="1">
    <source>
        <dbReference type="SAM" id="MobiDB-lite"/>
    </source>
</evidence>
<accession>G0V2Q7</accession>
<organism evidence="2">
    <name type="scientific">Trypanosoma congolense (strain IL3000)</name>
    <dbReference type="NCBI Taxonomy" id="1068625"/>
    <lineage>
        <taxon>Eukaryota</taxon>
        <taxon>Discoba</taxon>
        <taxon>Euglenozoa</taxon>
        <taxon>Kinetoplastea</taxon>
        <taxon>Metakinetoplastina</taxon>
        <taxon>Trypanosomatida</taxon>
        <taxon>Trypanosomatidae</taxon>
        <taxon>Trypanosoma</taxon>
        <taxon>Nannomonas</taxon>
    </lineage>
</organism>
<sequence length="218" mass="24594">MDGHTTRPMVLPYVDMMPSIGSMVQARSMVQREANQAEGNEFVLDVSVHREKLKALRDQQLADAKQYKAANEAMSCLWSTLTPVVASGSDVGPCRKRPRDADTPSDDVARSFEGNIMELLEMEIMEHVLNERPHAGDQSEGYGVVLRALQNIQKLLRDTRRQTEEVNAIRQLEQQQYHVTLAEKIRLLNARLRNIKALKCILQGSADPRRSSLLSTLE</sequence>
<dbReference type="EMBL" id="HE575324">
    <property type="protein sequence ID" value="CCC95929.1"/>
    <property type="molecule type" value="Genomic_DNA"/>
</dbReference>
<proteinExistence type="predicted"/>
<gene>
    <name evidence="2" type="ORF">TCIL3000_11_14450</name>
</gene>
<dbReference type="VEuPathDB" id="TriTrypDB:TcIL3000.11.14450"/>
<protein>
    <submittedName>
        <fullName evidence="2">Uncharacterized protein TCIL3000_11_14450</fullName>
    </submittedName>
</protein>
<feature type="region of interest" description="Disordered" evidence="1">
    <location>
        <begin position="88"/>
        <end position="108"/>
    </location>
</feature>
<evidence type="ECO:0000313" key="2">
    <source>
        <dbReference type="EMBL" id="CCC95929.1"/>
    </source>
</evidence>
<feature type="compositionally biased region" description="Basic and acidic residues" evidence="1">
    <location>
        <begin position="99"/>
        <end position="108"/>
    </location>
</feature>
<dbReference type="AlphaFoldDB" id="G0V2Q7"/>
<reference evidence="2" key="1">
    <citation type="journal article" date="2012" name="Proc. Natl. Acad. Sci. U.S.A.">
        <title>Antigenic diversity is generated by distinct evolutionary mechanisms in African trypanosome species.</title>
        <authorList>
            <person name="Jackson A.P."/>
            <person name="Berry A."/>
            <person name="Aslett M."/>
            <person name="Allison H.C."/>
            <person name="Burton P."/>
            <person name="Vavrova-Anderson J."/>
            <person name="Brown R."/>
            <person name="Browne H."/>
            <person name="Corton N."/>
            <person name="Hauser H."/>
            <person name="Gamble J."/>
            <person name="Gilderthorp R."/>
            <person name="Marcello L."/>
            <person name="McQuillan J."/>
            <person name="Otto T.D."/>
            <person name="Quail M.A."/>
            <person name="Sanders M.J."/>
            <person name="van Tonder A."/>
            <person name="Ginger M.L."/>
            <person name="Field M.C."/>
            <person name="Barry J.D."/>
            <person name="Hertz-Fowler C."/>
            <person name="Berriman M."/>
        </authorList>
    </citation>
    <scope>NUCLEOTIDE SEQUENCE</scope>
    <source>
        <strain evidence="2">IL3000</strain>
    </source>
</reference>
<name>G0V2Q7_TRYCI</name>